<dbReference type="OrthoDB" id="7883851at2759"/>
<dbReference type="Proteomes" id="UP000504634">
    <property type="component" value="Unplaced"/>
</dbReference>
<evidence type="ECO:0000313" key="3">
    <source>
        <dbReference type="RefSeq" id="XP_030383146.1"/>
    </source>
</evidence>
<name>A0A6J2U3D0_DROLE</name>
<feature type="region of interest" description="Disordered" evidence="1">
    <location>
        <begin position="132"/>
        <end position="195"/>
    </location>
</feature>
<sequence>MFNDEKNCEPFDPFNVGPPNFGQRVDFKLPCYPTYPPPVLSNIPPAKKPSNSVGFQDLQPKPSGATTSSVKMARSQMGEVAISKAINEEMAATKQQAVDKRRIDAGGISQTELPHNNLNAASHASIRTLLPINRGNNNAAPSQTSVRSTISTASGKSTSEVNREKAAKQVVPSRTSMANAITPSKKSLSAAPSKKSLLNDSAVVNLSKKSIAQASEGAEPSKRNLMNESKSKTSALKESNTTSPSEASMQSQTPTQAVDVRNSNTSSTSQQEVNHRARPTGNSAIKKVQQQFETDSPNSEIKSLNEQVSALTDRLKAGNERQFRRYHVIPEPCTNREPEKLSRGDRMSYLYDDAVLF</sequence>
<dbReference type="GeneID" id="115630647"/>
<dbReference type="AlphaFoldDB" id="A0A6J2U3D0"/>
<accession>A0A6J2U3D0</accession>
<gene>
    <name evidence="3" type="primary">LOC115630647</name>
</gene>
<feature type="region of interest" description="Disordered" evidence="1">
    <location>
        <begin position="213"/>
        <end position="282"/>
    </location>
</feature>
<feature type="compositionally biased region" description="Polar residues" evidence="1">
    <location>
        <begin position="224"/>
        <end position="272"/>
    </location>
</feature>
<feature type="compositionally biased region" description="Polar residues" evidence="1">
    <location>
        <begin position="172"/>
        <end position="182"/>
    </location>
</feature>
<proteinExistence type="predicted"/>
<protein>
    <submittedName>
        <fullName evidence="3">Uncharacterized protein LOC115630647 isoform X1</fullName>
    </submittedName>
</protein>
<feature type="compositionally biased region" description="Low complexity" evidence="1">
    <location>
        <begin position="183"/>
        <end position="195"/>
    </location>
</feature>
<evidence type="ECO:0000256" key="1">
    <source>
        <dbReference type="SAM" id="MobiDB-lite"/>
    </source>
</evidence>
<feature type="region of interest" description="Disordered" evidence="1">
    <location>
        <begin position="42"/>
        <end position="72"/>
    </location>
</feature>
<organism evidence="2 3">
    <name type="scientific">Drosophila lebanonensis</name>
    <name type="common">Fruit fly</name>
    <name type="synonym">Scaptodrosophila lebanonensis</name>
    <dbReference type="NCBI Taxonomy" id="7225"/>
    <lineage>
        <taxon>Eukaryota</taxon>
        <taxon>Metazoa</taxon>
        <taxon>Ecdysozoa</taxon>
        <taxon>Arthropoda</taxon>
        <taxon>Hexapoda</taxon>
        <taxon>Insecta</taxon>
        <taxon>Pterygota</taxon>
        <taxon>Neoptera</taxon>
        <taxon>Endopterygota</taxon>
        <taxon>Diptera</taxon>
        <taxon>Brachycera</taxon>
        <taxon>Muscomorpha</taxon>
        <taxon>Ephydroidea</taxon>
        <taxon>Drosophilidae</taxon>
        <taxon>Scaptodrosophila</taxon>
    </lineage>
</organism>
<evidence type="ECO:0000313" key="2">
    <source>
        <dbReference type="Proteomes" id="UP000504634"/>
    </source>
</evidence>
<reference evidence="3" key="1">
    <citation type="submission" date="2025-08" db="UniProtKB">
        <authorList>
            <consortium name="RefSeq"/>
        </authorList>
    </citation>
    <scope>IDENTIFICATION</scope>
    <source>
        <strain evidence="3">11010-0011.00</strain>
        <tissue evidence="3">Whole body</tissue>
    </source>
</reference>
<feature type="compositionally biased region" description="Polar residues" evidence="1">
    <location>
        <begin position="134"/>
        <end position="160"/>
    </location>
</feature>
<keyword evidence="2" id="KW-1185">Reference proteome</keyword>
<dbReference type="RefSeq" id="XP_030383146.1">
    <property type="nucleotide sequence ID" value="XM_030527286.1"/>
</dbReference>